<keyword evidence="9" id="KW-0227">DNA damage</keyword>
<feature type="region of interest" description="Disordered" evidence="11">
    <location>
        <begin position="1"/>
        <end position="57"/>
    </location>
</feature>
<protein>
    <recommendedName>
        <fullName evidence="9">DNA ligase</fullName>
        <ecNumber evidence="9">6.5.1.1</ecNumber>
    </recommendedName>
</protein>
<dbReference type="GO" id="GO:0005634">
    <property type="term" value="C:nucleus"/>
    <property type="evidence" value="ECO:0007669"/>
    <property type="project" value="UniProtKB-SubCell"/>
</dbReference>
<evidence type="ECO:0000259" key="12">
    <source>
        <dbReference type="PROSITE" id="PS50160"/>
    </source>
</evidence>
<feature type="domain" description="ATP-dependent DNA ligase family profile" evidence="12">
    <location>
        <begin position="534"/>
        <end position="683"/>
    </location>
</feature>
<dbReference type="Pfam" id="PF01068">
    <property type="entry name" value="DNA_ligase_A_M"/>
    <property type="match status" value="1"/>
</dbReference>
<evidence type="ECO:0000256" key="1">
    <source>
        <dbReference type="ARBA" id="ARBA00004123"/>
    </source>
</evidence>
<keyword evidence="7" id="KW-0539">Nucleus</keyword>
<dbReference type="GO" id="GO:0006273">
    <property type="term" value="P:lagging strand elongation"/>
    <property type="evidence" value="ECO:0007669"/>
    <property type="project" value="TreeGrafter"/>
</dbReference>
<dbReference type="OrthoDB" id="206088at2759"/>
<dbReference type="InterPro" id="IPR012308">
    <property type="entry name" value="DNA_ligase_ATP-dep_N"/>
</dbReference>
<accession>A0A9N9FZ99</accession>
<dbReference type="Gene3D" id="1.10.3260.10">
    <property type="entry name" value="DNA ligase, ATP-dependent, N-terminal domain"/>
    <property type="match status" value="1"/>
</dbReference>
<dbReference type="GO" id="GO:0006281">
    <property type="term" value="P:DNA repair"/>
    <property type="evidence" value="ECO:0007669"/>
    <property type="project" value="UniProtKB-KW"/>
</dbReference>
<evidence type="ECO:0000256" key="3">
    <source>
        <dbReference type="ARBA" id="ARBA00022598"/>
    </source>
</evidence>
<dbReference type="GO" id="GO:0003677">
    <property type="term" value="F:DNA binding"/>
    <property type="evidence" value="ECO:0007669"/>
    <property type="project" value="InterPro"/>
</dbReference>
<comment type="subcellular location">
    <subcellularLocation>
        <location evidence="1">Nucleus</location>
    </subcellularLocation>
</comment>
<dbReference type="PANTHER" id="PTHR45674">
    <property type="entry name" value="DNA LIGASE 1/3 FAMILY MEMBER"/>
    <property type="match status" value="1"/>
</dbReference>
<evidence type="ECO:0000256" key="11">
    <source>
        <dbReference type="SAM" id="MobiDB-lite"/>
    </source>
</evidence>
<dbReference type="EC" id="6.5.1.1" evidence="9"/>
<dbReference type="SUPFAM" id="SSF56091">
    <property type="entry name" value="DNA ligase/mRNA capping enzyme, catalytic domain"/>
    <property type="match status" value="1"/>
</dbReference>
<keyword evidence="4" id="KW-0235">DNA replication</keyword>
<keyword evidence="14" id="KW-1185">Reference proteome</keyword>
<feature type="compositionally biased region" description="Basic residues" evidence="11">
    <location>
        <begin position="1"/>
        <end position="15"/>
    </location>
</feature>
<comment type="caution">
    <text evidence="13">The sequence shown here is derived from an EMBL/GenBank/DDBJ whole genome shotgun (WGS) entry which is preliminary data.</text>
</comment>
<reference evidence="13" key="1">
    <citation type="submission" date="2021-06" db="EMBL/GenBank/DDBJ databases">
        <authorList>
            <person name="Kallberg Y."/>
            <person name="Tangrot J."/>
            <person name="Rosling A."/>
        </authorList>
    </citation>
    <scope>NUCLEOTIDE SEQUENCE</scope>
    <source>
        <strain evidence="13">UK204</strain>
    </source>
</reference>
<dbReference type="Pfam" id="PF04679">
    <property type="entry name" value="DNA_ligase_A_C"/>
    <property type="match status" value="1"/>
</dbReference>
<dbReference type="InterPro" id="IPR016059">
    <property type="entry name" value="DNA_ligase_ATP-dep_CS"/>
</dbReference>
<evidence type="ECO:0000256" key="8">
    <source>
        <dbReference type="ARBA" id="ARBA00034003"/>
    </source>
</evidence>
<dbReference type="FunFam" id="2.40.50.140:FF:000062">
    <property type="entry name" value="DNA ligase"/>
    <property type="match status" value="1"/>
</dbReference>
<evidence type="ECO:0000313" key="14">
    <source>
        <dbReference type="Proteomes" id="UP000789570"/>
    </source>
</evidence>
<dbReference type="SUPFAM" id="SSF117018">
    <property type="entry name" value="ATP-dependent DNA ligase DNA-binding domain"/>
    <property type="match status" value="1"/>
</dbReference>
<dbReference type="GO" id="GO:0006310">
    <property type="term" value="P:DNA recombination"/>
    <property type="evidence" value="ECO:0007669"/>
    <property type="project" value="UniProtKB-KW"/>
</dbReference>
<dbReference type="InterPro" id="IPR012309">
    <property type="entry name" value="DNA_ligase_ATP-dep_C"/>
</dbReference>
<keyword evidence="9" id="KW-0234">DNA repair</keyword>
<organism evidence="13 14">
    <name type="scientific">Funneliformis caledonium</name>
    <dbReference type="NCBI Taxonomy" id="1117310"/>
    <lineage>
        <taxon>Eukaryota</taxon>
        <taxon>Fungi</taxon>
        <taxon>Fungi incertae sedis</taxon>
        <taxon>Mucoromycota</taxon>
        <taxon>Glomeromycotina</taxon>
        <taxon>Glomeromycetes</taxon>
        <taxon>Glomerales</taxon>
        <taxon>Glomeraceae</taxon>
        <taxon>Funneliformis</taxon>
    </lineage>
</organism>
<dbReference type="GO" id="GO:0071897">
    <property type="term" value="P:DNA biosynthetic process"/>
    <property type="evidence" value="ECO:0007669"/>
    <property type="project" value="InterPro"/>
</dbReference>
<evidence type="ECO:0000256" key="2">
    <source>
        <dbReference type="ARBA" id="ARBA00007572"/>
    </source>
</evidence>
<dbReference type="Pfam" id="PF04675">
    <property type="entry name" value="DNA_ligase_A_N"/>
    <property type="match status" value="1"/>
</dbReference>
<evidence type="ECO:0000256" key="10">
    <source>
        <dbReference type="RuleBase" id="RU004196"/>
    </source>
</evidence>
<dbReference type="PROSITE" id="PS00697">
    <property type="entry name" value="DNA_LIGASE_A1"/>
    <property type="match status" value="1"/>
</dbReference>
<proteinExistence type="inferred from homology"/>
<dbReference type="GO" id="GO:0005524">
    <property type="term" value="F:ATP binding"/>
    <property type="evidence" value="ECO:0007669"/>
    <property type="project" value="UniProtKB-KW"/>
</dbReference>
<dbReference type="Gene3D" id="3.30.1490.70">
    <property type="match status" value="1"/>
</dbReference>
<gene>
    <name evidence="13" type="ORF">FCALED_LOCUS6878</name>
</gene>
<dbReference type="InterPro" id="IPR012310">
    <property type="entry name" value="DNA_ligase_ATP-dep_cent"/>
</dbReference>
<dbReference type="NCBIfam" id="TIGR00574">
    <property type="entry name" value="dnl1"/>
    <property type="match status" value="1"/>
</dbReference>
<keyword evidence="5 9" id="KW-0547">Nucleotide-binding</keyword>
<evidence type="ECO:0000256" key="6">
    <source>
        <dbReference type="ARBA" id="ARBA00022840"/>
    </source>
</evidence>
<dbReference type="Gene3D" id="3.30.470.30">
    <property type="entry name" value="DNA ligase/mRNA capping enzyme"/>
    <property type="match status" value="1"/>
</dbReference>
<dbReference type="GO" id="GO:0003910">
    <property type="term" value="F:DNA ligase (ATP) activity"/>
    <property type="evidence" value="ECO:0007669"/>
    <property type="project" value="UniProtKB-EC"/>
</dbReference>
<dbReference type="PANTHER" id="PTHR45674:SF9">
    <property type="entry name" value="DNA LIGASE 3"/>
    <property type="match status" value="1"/>
</dbReference>
<dbReference type="EMBL" id="CAJVPQ010001717">
    <property type="protein sequence ID" value="CAG8566579.1"/>
    <property type="molecule type" value="Genomic_DNA"/>
</dbReference>
<comment type="catalytic activity">
    <reaction evidence="8 9">
        <text>ATP + (deoxyribonucleotide)n-3'-hydroxyl + 5'-phospho-(deoxyribonucleotide)m = (deoxyribonucleotide)n+m + AMP + diphosphate.</text>
        <dbReference type="EC" id="6.5.1.1"/>
    </reaction>
</comment>
<name>A0A9N9FZ99_9GLOM</name>
<keyword evidence="9" id="KW-0233">DNA recombination</keyword>
<dbReference type="Gene3D" id="2.40.50.140">
    <property type="entry name" value="Nucleic acid-binding proteins"/>
    <property type="match status" value="1"/>
</dbReference>
<comment type="similarity">
    <text evidence="2 10">Belongs to the ATP-dependent DNA ligase family.</text>
</comment>
<evidence type="ECO:0000256" key="4">
    <source>
        <dbReference type="ARBA" id="ARBA00022705"/>
    </source>
</evidence>
<evidence type="ECO:0000256" key="9">
    <source>
        <dbReference type="RuleBase" id="RU000617"/>
    </source>
</evidence>
<dbReference type="InterPro" id="IPR000977">
    <property type="entry name" value="DNA_ligase_ATP-dep"/>
</dbReference>
<dbReference type="CDD" id="cd07900">
    <property type="entry name" value="Adenylation_DNA_ligase_I_Euk"/>
    <property type="match status" value="1"/>
</dbReference>
<dbReference type="FunFam" id="3.30.470.30:FF:000002">
    <property type="entry name" value="DNA ligase"/>
    <property type="match status" value="1"/>
</dbReference>
<feature type="compositionally biased region" description="Polar residues" evidence="11">
    <location>
        <begin position="30"/>
        <end position="39"/>
    </location>
</feature>
<feature type="compositionally biased region" description="Basic and acidic residues" evidence="11">
    <location>
        <begin position="40"/>
        <end position="54"/>
    </location>
</feature>
<dbReference type="InterPro" id="IPR050191">
    <property type="entry name" value="ATP-dep_DNA_ligase"/>
</dbReference>
<keyword evidence="6 9" id="KW-0067">ATP-binding</keyword>
<evidence type="ECO:0000313" key="13">
    <source>
        <dbReference type="EMBL" id="CAG8566579.1"/>
    </source>
</evidence>
<dbReference type="PROSITE" id="PS50160">
    <property type="entry name" value="DNA_LIGASE_A3"/>
    <property type="match status" value="1"/>
</dbReference>
<sequence>MKRKSTIKKTPAKKKIKEDKSQRNLEFYFSKQSKPTNETGSKKPEKSSNKEENNNIKQIEAIGVTNVASEEDLESIADNDSVKELRVTVKQPEAVINLDTSDKSGTVFEKPAGSTIQSRKVTLNSSAVPSSGSSEMSVDMDVSEFDPSKINWNGLKVPYRFLSDTFVIVEKTTSRLKIIDCLTNMFRTINYNDPDSVLPAVWLSSNAIAPSYEGIELGIGSQILTKAVTSISGASSKTLKQYYDRYGDWGDVTYAAKVSVRTLVEHKPLTIDKVYKTLISISKLKGTGVIDQKADLVKKLLISCKGEEIRYLTRTLIQNLRIGSVRMTCLIALSHAFCLTRPTNMAISESLDDTNRLFIEDIKKEPRDSLNAKLKAAENLLKECYAQFPNYNGIVRFLLEYPIEKLLDVCYLTVGKYINERIGRVPLKPMLGKITRDLGQVFKNLEGRSFNCEYKYDGQRAQIHMDADRNVSIFSRNLENMTDRFPDIVEMVPQFCLNNVESFILDCEVVAVDLDGKIRNFQALTNRSRKNVELSSISIPIRILAFDLMYLNGESLLKKPLRERRELLRTKFTEIPNRFTYVNHIESSDPEEIHSFFKESMEFGCEGIMVKVLDDPPKGLKSKTRMNLLASYEPDKRIESWLKVKKDYLDGIGDSLDVVPIGAWYGNGRKAGWWSPILFAIYNPDTETFESVCKCMSGFSDDFYKELKLKYSRENGNISEYKKPYFDVDDGLRPDAWFEPSEVWEIKGADITISPVYKAALGKVDQNKGLSLRFPRFIRVREDKGIEEATTSEQLAELFYNQVNERKEEIIEGESDEEDTI</sequence>
<dbReference type="InterPro" id="IPR036599">
    <property type="entry name" value="DNA_ligase_N_sf"/>
</dbReference>
<dbReference type="Proteomes" id="UP000789570">
    <property type="component" value="Unassembled WGS sequence"/>
</dbReference>
<evidence type="ECO:0000256" key="5">
    <source>
        <dbReference type="ARBA" id="ARBA00022741"/>
    </source>
</evidence>
<keyword evidence="3 9" id="KW-0436">Ligase</keyword>
<dbReference type="AlphaFoldDB" id="A0A9N9FZ99"/>
<dbReference type="InterPro" id="IPR012340">
    <property type="entry name" value="NA-bd_OB-fold"/>
</dbReference>
<dbReference type="CDD" id="cd07969">
    <property type="entry name" value="OBF_DNA_ligase_I"/>
    <property type="match status" value="1"/>
</dbReference>
<dbReference type="SUPFAM" id="SSF50249">
    <property type="entry name" value="Nucleic acid-binding proteins"/>
    <property type="match status" value="1"/>
</dbReference>
<evidence type="ECO:0000256" key="7">
    <source>
        <dbReference type="ARBA" id="ARBA00023242"/>
    </source>
</evidence>